<dbReference type="Proteomes" id="UP001209681">
    <property type="component" value="Unassembled WGS sequence"/>
</dbReference>
<dbReference type="RefSeq" id="WP_265423593.1">
    <property type="nucleotide sequence ID" value="NZ_JAPFPW010000001.1"/>
</dbReference>
<dbReference type="EMBL" id="JAPFPW010000001">
    <property type="protein sequence ID" value="MCW7752732.1"/>
    <property type="molecule type" value="Genomic_DNA"/>
</dbReference>
<sequence>MFDCRDEGQWMDSLDAHGLPEAYHKICGKLAAPLYVGVTAAEALKNMLLKFPEAATFQKTENFMEAFCKSVLVRLREGLPMEIISEAWGGDVDALRGAALDVLGAIEKKTLRREKCTLPTGHKAGKHHISVAIKGRKERFLCV</sequence>
<proteinExistence type="predicted"/>
<protein>
    <submittedName>
        <fullName evidence="1">Uncharacterized protein</fullName>
    </submittedName>
</protein>
<comment type="caution">
    <text evidence="1">The sequence shown here is derived from an EMBL/GenBank/DDBJ whole genome shotgun (WGS) entry which is preliminary data.</text>
</comment>
<name>A0ABT3N6R6_9BACT</name>
<evidence type="ECO:0000313" key="1">
    <source>
        <dbReference type="EMBL" id="MCW7752732.1"/>
    </source>
</evidence>
<keyword evidence="2" id="KW-1185">Reference proteome</keyword>
<accession>A0ABT3N6R6</accession>
<organism evidence="1 2">
    <name type="scientific">Desulfobotulus pelophilus</name>
    <dbReference type="NCBI Taxonomy" id="2823377"/>
    <lineage>
        <taxon>Bacteria</taxon>
        <taxon>Pseudomonadati</taxon>
        <taxon>Thermodesulfobacteriota</taxon>
        <taxon>Desulfobacteria</taxon>
        <taxon>Desulfobacterales</taxon>
        <taxon>Desulfobacteraceae</taxon>
        <taxon>Desulfobotulus</taxon>
    </lineage>
</organism>
<reference evidence="1 2" key="1">
    <citation type="submission" date="2022-11" db="EMBL/GenBank/DDBJ databases">
        <title>Desulfobotulus tamanensis H1 sp. nov. - anaerobic, alkaliphilic, sulphate reducing bacterium isolated from terrestrial mud volcano.</title>
        <authorList>
            <person name="Frolova A."/>
            <person name="Merkel A.Y."/>
            <person name="Slobodkin A.I."/>
        </authorList>
    </citation>
    <scope>NUCLEOTIDE SEQUENCE [LARGE SCALE GENOMIC DNA]</scope>
    <source>
        <strain evidence="1 2">H1</strain>
    </source>
</reference>
<gene>
    <name evidence="1" type="ORF">OOT00_01875</name>
</gene>
<evidence type="ECO:0000313" key="2">
    <source>
        <dbReference type="Proteomes" id="UP001209681"/>
    </source>
</evidence>